<dbReference type="GO" id="GO:0005737">
    <property type="term" value="C:cytoplasm"/>
    <property type="evidence" value="ECO:0007669"/>
    <property type="project" value="TreeGrafter"/>
</dbReference>
<dbReference type="SUPFAM" id="SSF51905">
    <property type="entry name" value="FAD/NAD(P)-binding domain"/>
    <property type="match status" value="1"/>
</dbReference>
<reference evidence="3" key="1">
    <citation type="submission" date="2020-09" db="EMBL/GenBank/DDBJ databases">
        <title>A novel bacterium of genus Mangrovicoccus, isolated from South China Sea.</title>
        <authorList>
            <person name="Huang H."/>
            <person name="Mo K."/>
            <person name="Hu Y."/>
        </authorList>
    </citation>
    <scope>NUCLEOTIDE SEQUENCE</scope>
    <source>
        <strain evidence="3">HB182678</strain>
    </source>
</reference>
<dbReference type="Pfam" id="PF01266">
    <property type="entry name" value="DAO"/>
    <property type="match status" value="1"/>
</dbReference>
<proteinExistence type="predicted"/>
<evidence type="ECO:0000313" key="3">
    <source>
        <dbReference type="EMBL" id="MBE3640247.1"/>
    </source>
</evidence>
<dbReference type="AlphaFoldDB" id="A0A8J6YYF8"/>
<dbReference type="EMBL" id="JACVXA010000079">
    <property type="protein sequence ID" value="MBE3640247.1"/>
    <property type="molecule type" value="Genomic_DNA"/>
</dbReference>
<gene>
    <name evidence="3" type="ORF">ICN82_18740</name>
</gene>
<dbReference type="InterPro" id="IPR006076">
    <property type="entry name" value="FAD-dep_OxRdtase"/>
</dbReference>
<evidence type="ECO:0000259" key="2">
    <source>
        <dbReference type="Pfam" id="PF01266"/>
    </source>
</evidence>
<dbReference type="GO" id="GO:0016491">
    <property type="term" value="F:oxidoreductase activity"/>
    <property type="evidence" value="ECO:0007669"/>
    <property type="project" value="UniProtKB-KW"/>
</dbReference>
<dbReference type="InterPro" id="IPR036188">
    <property type="entry name" value="FAD/NAD-bd_sf"/>
</dbReference>
<dbReference type="PANTHER" id="PTHR13847">
    <property type="entry name" value="SARCOSINE DEHYDROGENASE-RELATED"/>
    <property type="match status" value="1"/>
</dbReference>
<name>A0A8J6YYF8_9RHOB</name>
<dbReference type="PANTHER" id="PTHR13847:SF281">
    <property type="entry name" value="FAD DEPENDENT OXIDOREDUCTASE DOMAIN-CONTAINING PROTEIN"/>
    <property type="match status" value="1"/>
</dbReference>
<sequence>MPKNIYESAAYEASSLDGCYWPGTCEMPATPALAGEAQVDAAVIGAGFTGLSAALHLARAGMSVAVLDRHGPGWGASGRNGGFACIGGSKLDRAAMIRAHGRGARAAWCHAERAAIDTVARLQAELDIDLDRHSEGEVMLAHSPRAMAALRAEAEATGAEYGVRAEILPPGALAERGMRAEGVHGGMHLPLGFALNPRKYAAGLTRGAQAAGAAVHGGSPVTRIRREGAGYRLETPGGSLRAGRLLLATNGYASDDLPGWMRARYLPVQSSVMVTRVLDAAELAAQGWTSDLMAYDSRHLLHYFRLLPGGRFLFGMRGGIRWTPEAHEAVRRRMRADFAAMFPAWAEVETPFFWSGLANLTRNLVPYIGPLGDWPGAVAAFGYHGNGVAMASWSGQQAAELLLGRRPVLPEFVARPPARFELGPLRRLALGGAYLWYGLQDRR</sequence>
<accession>A0A8J6YYF8</accession>
<organism evidence="3 4">
    <name type="scientific">Mangrovicoccus algicola</name>
    <dbReference type="NCBI Taxonomy" id="2771008"/>
    <lineage>
        <taxon>Bacteria</taxon>
        <taxon>Pseudomonadati</taxon>
        <taxon>Pseudomonadota</taxon>
        <taxon>Alphaproteobacteria</taxon>
        <taxon>Rhodobacterales</taxon>
        <taxon>Paracoccaceae</taxon>
        <taxon>Mangrovicoccus</taxon>
    </lineage>
</organism>
<feature type="domain" description="FAD dependent oxidoreductase" evidence="2">
    <location>
        <begin position="40"/>
        <end position="401"/>
    </location>
</feature>
<keyword evidence="1" id="KW-0560">Oxidoreductase</keyword>
<dbReference type="Gene3D" id="3.50.50.60">
    <property type="entry name" value="FAD/NAD(P)-binding domain"/>
    <property type="match status" value="1"/>
</dbReference>
<keyword evidence="4" id="KW-1185">Reference proteome</keyword>
<comment type="caution">
    <text evidence="3">The sequence shown here is derived from an EMBL/GenBank/DDBJ whole genome shotgun (WGS) entry which is preliminary data.</text>
</comment>
<protein>
    <submittedName>
        <fullName evidence="3">FAD-binding oxidoreductase</fullName>
    </submittedName>
</protein>
<dbReference type="Proteomes" id="UP000609121">
    <property type="component" value="Unassembled WGS sequence"/>
</dbReference>
<dbReference type="Gene3D" id="3.30.9.10">
    <property type="entry name" value="D-Amino Acid Oxidase, subunit A, domain 2"/>
    <property type="match status" value="1"/>
</dbReference>
<evidence type="ECO:0000313" key="4">
    <source>
        <dbReference type="Proteomes" id="UP000609121"/>
    </source>
</evidence>
<evidence type="ECO:0000256" key="1">
    <source>
        <dbReference type="ARBA" id="ARBA00023002"/>
    </source>
</evidence>